<protein>
    <submittedName>
        <fullName evidence="2">Extracellular matrix-binding ebh</fullName>
    </submittedName>
</protein>
<dbReference type="AlphaFoldDB" id="A0AAV4M282"/>
<comment type="caution">
    <text evidence="2">The sequence shown here is derived from an EMBL/GenBank/DDBJ whole genome shotgun (WGS) entry which is preliminary data.</text>
</comment>
<name>A0AAV4M282_BABCB</name>
<gene>
    <name evidence="2" type="ORF">BcabD6B2_55750</name>
</gene>
<proteinExistence type="predicted"/>
<reference evidence="2 3" key="1">
    <citation type="submission" date="2021-06" db="EMBL/GenBank/DDBJ databases">
        <title>Genome sequence of Babesia caballi.</title>
        <authorList>
            <person name="Yamagishi J."/>
            <person name="Kidaka T."/>
            <person name="Ochi A."/>
        </authorList>
    </citation>
    <scope>NUCLEOTIDE SEQUENCE [LARGE SCALE GENOMIC DNA]</scope>
    <source>
        <strain evidence="2">USDA-D6B2</strain>
    </source>
</reference>
<dbReference type="RefSeq" id="XP_067718208.1">
    <property type="nucleotide sequence ID" value="XM_067862107.1"/>
</dbReference>
<dbReference type="Proteomes" id="UP001497744">
    <property type="component" value="Unassembled WGS sequence"/>
</dbReference>
<keyword evidence="1" id="KW-0812">Transmembrane</keyword>
<evidence type="ECO:0000256" key="1">
    <source>
        <dbReference type="SAM" id="Phobius"/>
    </source>
</evidence>
<evidence type="ECO:0000313" key="3">
    <source>
        <dbReference type="Proteomes" id="UP001497744"/>
    </source>
</evidence>
<accession>A0AAV4M282</accession>
<organism evidence="2 3">
    <name type="scientific">Babesia caballi</name>
    <dbReference type="NCBI Taxonomy" id="5871"/>
    <lineage>
        <taxon>Eukaryota</taxon>
        <taxon>Sar</taxon>
        <taxon>Alveolata</taxon>
        <taxon>Apicomplexa</taxon>
        <taxon>Aconoidasida</taxon>
        <taxon>Piroplasmida</taxon>
        <taxon>Babesiidae</taxon>
        <taxon>Babesia</taxon>
    </lineage>
</organism>
<dbReference type="GeneID" id="94197620"/>
<evidence type="ECO:0000313" key="2">
    <source>
        <dbReference type="EMBL" id="GIX66139.1"/>
    </source>
</evidence>
<keyword evidence="1" id="KW-0472">Membrane</keyword>
<keyword evidence="1" id="KW-1133">Transmembrane helix</keyword>
<feature type="transmembrane region" description="Helical" evidence="1">
    <location>
        <begin position="348"/>
        <end position="368"/>
    </location>
</feature>
<dbReference type="EMBL" id="BPLF01000006">
    <property type="protein sequence ID" value="GIX66139.1"/>
    <property type="molecule type" value="Genomic_DNA"/>
</dbReference>
<keyword evidence="3" id="KW-1185">Reference proteome</keyword>
<sequence>MGFNSHLQSDNKTGENIYDTLAYFCGDSKDCLCQLSEKLSCLVKRAPRSLGDLFGFIWHLNGQLFNTSDLESKLQAALQQSDAPPQPISKFLDNTISLSGSTLLNKSLGNLSDHVTFWDTPDSYGIASLLATNLFSLNQHYHKEEIDETWGTIKITHYTKPSAAGHSNTAADLWSLFRIVNNSTSATCASSKCGGYLNPLVFSSGATFTPNHASAYLSWLLYLTDDFNISLQEFLDAINGHKCAGCPKSCSPSGNSSNHASQCSCPNIVECGDILSLLYTHGFYFNSASSLKGGRNGTDSTKRQCQHFSQQLSSVIQHSENTPLFKLLTTIDSFLYAIRWEFFSKLCGFWTIYICLILYTLFFHLDAIKLLSFPLKSSSHSIAPAALLTTGKPIPVTKLAYLVS</sequence>